<comment type="caution">
    <text evidence="1">The sequence shown here is derived from an EMBL/GenBank/DDBJ whole genome shotgun (WGS) entry which is preliminary data.</text>
</comment>
<evidence type="ECO:0000313" key="2">
    <source>
        <dbReference type="Proteomes" id="UP000078356"/>
    </source>
</evidence>
<dbReference type="RefSeq" id="WP_064308039.1">
    <property type="nucleotide sequence ID" value="NZ_LWCR01000017.1"/>
</dbReference>
<protein>
    <recommendedName>
        <fullName evidence="3">DNA packaging protein</fullName>
    </recommendedName>
</protein>
<dbReference type="OrthoDB" id="8410638at2"/>
<accession>A0A178LGQ7</accession>
<gene>
    <name evidence="1" type="ORF">A4V15_18780</name>
</gene>
<dbReference type="Proteomes" id="UP000078356">
    <property type="component" value="Unassembled WGS sequence"/>
</dbReference>
<evidence type="ECO:0008006" key="3">
    <source>
        <dbReference type="Google" id="ProtNLM"/>
    </source>
</evidence>
<dbReference type="AlphaFoldDB" id="A0A178LGQ7"/>
<reference evidence="1 2" key="1">
    <citation type="submission" date="2016-04" db="EMBL/GenBank/DDBJ databases">
        <title>Draft Genome Sequences of Staphylococcus capitis Strain H36, S. capitis Strain H65, S. cohnii Strain H62, S. hominis Strain H69, Mycobacterium iranicum Strain H39, Plantibacter sp. Strain H53, Pseudomonas oryzihabitans Strain H72, and Microbacterium sp. Strain H83, isolated from residential settings.</title>
        <authorList>
            <person name="Lymperopoulou D."/>
            <person name="Adams R.I."/>
            <person name="Lindow S."/>
            <person name="Coil D.A."/>
            <person name="Jospin G."/>
            <person name="Eisen J.A."/>
        </authorList>
    </citation>
    <scope>NUCLEOTIDE SEQUENCE [LARGE SCALE GENOMIC DNA]</scope>
    <source>
        <strain evidence="1 2">H72</strain>
    </source>
</reference>
<dbReference type="EMBL" id="LWCR01000017">
    <property type="protein sequence ID" value="OAN29152.1"/>
    <property type="molecule type" value="Genomic_DNA"/>
</dbReference>
<organism evidence="1 2">
    <name type="scientific">Pseudomonas oryzihabitans</name>
    <dbReference type="NCBI Taxonomy" id="47885"/>
    <lineage>
        <taxon>Bacteria</taxon>
        <taxon>Pseudomonadati</taxon>
        <taxon>Pseudomonadota</taxon>
        <taxon>Gammaproteobacteria</taxon>
        <taxon>Pseudomonadales</taxon>
        <taxon>Pseudomonadaceae</taxon>
        <taxon>Pseudomonas</taxon>
    </lineage>
</organism>
<name>A0A178LGQ7_9PSED</name>
<proteinExistence type="predicted"/>
<sequence length="144" mass="15909">MSARRVRQLAEESTLVRTAPGRFNLAAAVRAMIEQAGGTGSEFQRQRTRKMTADASAAELELARARAEVAPISEMENLWNMRCGLIRTNMMNIPRRAALQLLGCTNETEFKSKLREEIVLALQAAAEGSLDADEPEETETEQDA</sequence>
<evidence type="ECO:0000313" key="1">
    <source>
        <dbReference type="EMBL" id="OAN29152.1"/>
    </source>
</evidence>